<dbReference type="InterPro" id="IPR017439">
    <property type="entry name" value="Amidohydrolase"/>
</dbReference>
<dbReference type="InterPro" id="IPR011650">
    <property type="entry name" value="Peptidase_M20_dimer"/>
</dbReference>
<keyword evidence="1" id="KW-0378">Hydrolase</keyword>
<feature type="domain" description="Peptidase M20 dimerisation" evidence="3">
    <location>
        <begin position="181"/>
        <end position="272"/>
    </location>
</feature>
<dbReference type="GO" id="GO:0050118">
    <property type="term" value="F:N-acetyldiaminopimelate deacetylase activity"/>
    <property type="evidence" value="ECO:0007669"/>
    <property type="project" value="UniProtKB-ARBA"/>
</dbReference>
<reference evidence="4" key="1">
    <citation type="submission" date="2019-10" db="EMBL/GenBank/DDBJ databases">
        <title>Molecular typing, antibiotic resistance determination and virulence profiling for 36 multidrug-resistant clinical Klebsiella pneumoniae isolates using second- and third-generation sequencing.</title>
        <authorList>
            <person name="Shelenkov A."/>
            <person name="Mikhaylova Y."/>
            <person name="Yanushevich Y."/>
            <person name="Samoilov A."/>
            <person name="Petrova L."/>
            <person name="Fomina V."/>
            <person name="Gusarov V."/>
            <person name="Zamyatin M."/>
            <person name="Shagin D."/>
        </authorList>
    </citation>
    <scope>NUCLEOTIDE SEQUENCE [LARGE SCALE GENOMIC DNA]</scope>
    <source>
        <strain evidence="4">CriePir115</strain>
    </source>
</reference>
<keyword evidence="2" id="KW-0464">Manganese</keyword>
<evidence type="ECO:0000313" key="4">
    <source>
        <dbReference type="EMBL" id="MRL38703.1"/>
    </source>
</evidence>
<evidence type="ECO:0000256" key="1">
    <source>
        <dbReference type="ARBA" id="ARBA00022801"/>
    </source>
</evidence>
<dbReference type="SUPFAM" id="SSF53187">
    <property type="entry name" value="Zn-dependent exopeptidases"/>
    <property type="match status" value="1"/>
</dbReference>
<dbReference type="FunFam" id="3.30.70.360:FF:000001">
    <property type="entry name" value="N-acetyldiaminopimelate deacetylase"/>
    <property type="match status" value="1"/>
</dbReference>
<organism evidence="4">
    <name type="scientific">Klebsiella pneumoniae</name>
    <dbReference type="NCBI Taxonomy" id="573"/>
    <lineage>
        <taxon>Bacteria</taxon>
        <taxon>Pseudomonadati</taxon>
        <taxon>Pseudomonadota</taxon>
        <taxon>Gammaproteobacteria</taxon>
        <taxon>Enterobacterales</taxon>
        <taxon>Enterobacteriaceae</taxon>
        <taxon>Klebsiella/Raoultella group</taxon>
        <taxon>Klebsiella</taxon>
        <taxon>Klebsiella pneumoniae complex</taxon>
    </lineage>
</organism>
<keyword evidence="2" id="KW-0479">Metal-binding</keyword>
<dbReference type="Pfam" id="PF07687">
    <property type="entry name" value="M20_dimer"/>
    <property type="match status" value="1"/>
</dbReference>
<feature type="binding site" evidence="2">
    <location>
        <position position="359"/>
    </location>
    <ligand>
        <name>Mn(2+)</name>
        <dbReference type="ChEBI" id="CHEBI:29035"/>
        <label>2</label>
    </ligand>
</feature>
<dbReference type="RefSeq" id="WP_060876772.1">
    <property type="nucleotide sequence ID" value="NZ_CP144948.1"/>
</dbReference>
<evidence type="ECO:0000256" key="2">
    <source>
        <dbReference type="PIRSR" id="PIRSR005962-1"/>
    </source>
</evidence>
<dbReference type="SUPFAM" id="SSF55031">
    <property type="entry name" value="Bacterial exopeptidase dimerisation domain"/>
    <property type="match status" value="1"/>
</dbReference>
<comment type="caution">
    <text evidence="4">The sequence shown here is derived from an EMBL/GenBank/DDBJ whole genome shotgun (WGS) entry which is preliminary data.</text>
</comment>
<dbReference type="InterPro" id="IPR002933">
    <property type="entry name" value="Peptidase_M20"/>
</dbReference>
<feature type="binding site" evidence="2">
    <location>
        <position position="132"/>
    </location>
    <ligand>
        <name>Mn(2+)</name>
        <dbReference type="ChEBI" id="CHEBI:29035"/>
        <label>2</label>
    </ligand>
</feature>
<accession>A0A9J6S6G6</accession>
<protein>
    <submittedName>
        <fullName evidence="4">Amidohydrolase</fullName>
    </submittedName>
</protein>
<dbReference type="GO" id="GO:0019877">
    <property type="term" value="P:diaminopimelate biosynthetic process"/>
    <property type="evidence" value="ECO:0007669"/>
    <property type="project" value="UniProtKB-ARBA"/>
</dbReference>
<sequence>MTIPVSLIADAVAWRRDIHAHPETAYKEFRTSEMIARLLESFGLAVQTGIGGTGVVGTLTNGQGPTIGLRADIDALPILELGAPEYRSKIQGSMHACGHDGHTAILLGAARLLSENRGFHGTIHFIFQPAEEGFAGAKAMIEDGLFRDFPMEGVYSLHNWPGLPAGHVGVSEGAMMASLDTFDIVLTGKGCHAAMPETGTDTILVATDLISALNRIVSRKITPLANAVVSVTQIHAGDAYNVIPEEVTIRGTVRCLQEDVRIAVQNHIQALVTLIEVANGVKCELDYQVGYPVTMNHPAEAANVRKAAISVLGESKIMWNMAPSMASEDFAFMLENCKGAYFWLGAKVEERESTHFPLHSPYYDFNDDIIETGIRFWKTLIDNLLSK</sequence>
<feature type="binding site" evidence="2">
    <location>
        <position position="158"/>
    </location>
    <ligand>
        <name>Mn(2+)</name>
        <dbReference type="ChEBI" id="CHEBI:29035"/>
        <label>2</label>
    </ligand>
</feature>
<dbReference type="Pfam" id="PF01546">
    <property type="entry name" value="Peptidase_M20"/>
    <property type="match status" value="1"/>
</dbReference>
<dbReference type="GO" id="GO:0046872">
    <property type="term" value="F:metal ion binding"/>
    <property type="evidence" value="ECO:0007669"/>
    <property type="project" value="UniProtKB-KW"/>
</dbReference>
<dbReference type="NCBIfam" id="TIGR01891">
    <property type="entry name" value="amidohydrolases"/>
    <property type="match status" value="1"/>
</dbReference>
<dbReference type="PANTHER" id="PTHR11014">
    <property type="entry name" value="PEPTIDASE M20 FAMILY MEMBER"/>
    <property type="match status" value="1"/>
</dbReference>
<feature type="binding site" evidence="2">
    <location>
        <position position="99"/>
    </location>
    <ligand>
        <name>Mn(2+)</name>
        <dbReference type="ChEBI" id="CHEBI:29035"/>
        <label>2</label>
    </ligand>
</feature>
<dbReference type="InterPro" id="IPR036264">
    <property type="entry name" value="Bact_exopeptidase_dim_dom"/>
</dbReference>
<dbReference type="PIRSF" id="PIRSF005962">
    <property type="entry name" value="Pept_M20D_amidohydro"/>
    <property type="match status" value="1"/>
</dbReference>
<dbReference type="AlphaFoldDB" id="A0A9J6S6G6"/>
<dbReference type="PANTHER" id="PTHR11014:SF63">
    <property type="entry name" value="METALLOPEPTIDASE, PUTATIVE (AFU_ORTHOLOGUE AFUA_6G09600)-RELATED"/>
    <property type="match status" value="1"/>
</dbReference>
<dbReference type="Gene3D" id="3.40.630.10">
    <property type="entry name" value="Zn peptidases"/>
    <property type="match status" value="1"/>
</dbReference>
<gene>
    <name evidence="4" type="ORF">GJJ18_25270</name>
</gene>
<name>A0A9J6S6G6_KLEPN</name>
<comment type="cofactor">
    <cofactor evidence="2">
        <name>Mn(2+)</name>
        <dbReference type="ChEBI" id="CHEBI:29035"/>
    </cofactor>
    <text evidence="2">The Mn(2+) ion enhances activity.</text>
</comment>
<dbReference type="CDD" id="cd05666">
    <property type="entry name" value="M20_Acy1-like"/>
    <property type="match status" value="1"/>
</dbReference>
<dbReference type="EMBL" id="WJWF01000042">
    <property type="protein sequence ID" value="MRL38703.1"/>
    <property type="molecule type" value="Genomic_DNA"/>
</dbReference>
<dbReference type="Gene3D" id="3.30.70.360">
    <property type="match status" value="1"/>
</dbReference>
<feature type="binding site" evidence="2">
    <location>
        <position position="97"/>
    </location>
    <ligand>
        <name>Mn(2+)</name>
        <dbReference type="ChEBI" id="CHEBI:29035"/>
        <label>2</label>
    </ligand>
</feature>
<proteinExistence type="predicted"/>
<evidence type="ECO:0000259" key="3">
    <source>
        <dbReference type="Pfam" id="PF07687"/>
    </source>
</evidence>